<gene>
    <name evidence="1" type="ORF">B0W44_11100</name>
</gene>
<name>A0A1U9K842_9BACL</name>
<dbReference type="KEGG" id="ntr:B0W44_11100"/>
<dbReference type="Proteomes" id="UP000188603">
    <property type="component" value="Chromosome"/>
</dbReference>
<protein>
    <submittedName>
        <fullName evidence="1">Uncharacterized protein</fullName>
    </submittedName>
</protein>
<dbReference type="EMBL" id="CP019699">
    <property type="protein sequence ID" value="AQS56229.1"/>
    <property type="molecule type" value="Genomic_DNA"/>
</dbReference>
<organism evidence="1 2">
    <name type="scientific">Novibacillus thermophilus</name>
    <dbReference type="NCBI Taxonomy" id="1471761"/>
    <lineage>
        <taxon>Bacteria</taxon>
        <taxon>Bacillati</taxon>
        <taxon>Bacillota</taxon>
        <taxon>Bacilli</taxon>
        <taxon>Bacillales</taxon>
        <taxon>Thermoactinomycetaceae</taxon>
        <taxon>Novibacillus</taxon>
    </lineage>
</organism>
<evidence type="ECO:0000313" key="2">
    <source>
        <dbReference type="Proteomes" id="UP000188603"/>
    </source>
</evidence>
<sequence>MEQWFFPRQTQSINFWMSPFVAGLACSFKLTKKRKLYGFLVHQKLKGSGFLSYERHTPMVTIFVLLRFSGRP</sequence>
<dbReference type="STRING" id="1471761.B0W44_11100"/>
<accession>A0A1U9K842</accession>
<dbReference type="AlphaFoldDB" id="A0A1U9K842"/>
<evidence type="ECO:0000313" key="1">
    <source>
        <dbReference type="EMBL" id="AQS56229.1"/>
    </source>
</evidence>
<reference evidence="1 2" key="1">
    <citation type="journal article" date="2015" name="Int. J. Syst. Evol. Microbiol.">
        <title>Novibacillus thermophilus gen. nov., sp. nov., a Gram-staining-negative and moderately thermophilic member of the family Thermoactinomycetaceae.</title>
        <authorList>
            <person name="Yang G."/>
            <person name="Chen J."/>
            <person name="Zhou S."/>
        </authorList>
    </citation>
    <scope>NUCLEOTIDE SEQUENCE [LARGE SCALE GENOMIC DNA]</scope>
    <source>
        <strain evidence="1 2">SG-1</strain>
    </source>
</reference>
<proteinExistence type="predicted"/>
<keyword evidence="2" id="KW-1185">Reference proteome</keyword>